<dbReference type="OrthoDB" id="4934715at2759"/>
<dbReference type="HOGENOM" id="CLU_571233_0_0_1"/>
<dbReference type="GeneID" id="27421453"/>
<dbReference type="Proteomes" id="UP000019377">
    <property type="component" value="Unassembled WGS sequence"/>
</dbReference>
<dbReference type="GO" id="GO:0005634">
    <property type="term" value="C:nucleus"/>
    <property type="evidence" value="ECO:0007669"/>
    <property type="project" value="UniProtKB-SubCell"/>
</dbReference>
<evidence type="ECO:0000256" key="1">
    <source>
        <dbReference type="ARBA" id="ARBA00004123"/>
    </source>
</evidence>
<organism evidence="4 5">
    <name type="scientific">Kalmanozyma brasiliensis (strain GHG001)</name>
    <name type="common">Yeast</name>
    <name type="synonym">Pseudozyma brasiliensis</name>
    <dbReference type="NCBI Taxonomy" id="1365824"/>
    <lineage>
        <taxon>Eukaryota</taxon>
        <taxon>Fungi</taxon>
        <taxon>Dikarya</taxon>
        <taxon>Basidiomycota</taxon>
        <taxon>Ustilaginomycotina</taxon>
        <taxon>Ustilaginomycetes</taxon>
        <taxon>Ustilaginales</taxon>
        <taxon>Ustilaginaceae</taxon>
        <taxon>Kalmanozyma</taxon>
    </lineage>
</organism>
<dbReference type="PANTHER" id="PTHR31001">
    <property type="entry name" value="UNCHARACTERIZED TRANSCRIPTIONAL REGULATORY PROTEIN"/>
    <property type="match status" value="1"/>
</dbReference>
<dbReference type="Pfam" id="PF04082">
    <property type="entry name" value="Fungal_trans"/>
    <property type="match status" value="1"/>
</dbReference>
<evidence type="ECO:0000313" key="4">
    <source>
        <dbReference type="EMBL" id="EST05619.1"/>
    </source>
</evidence>
<dbReference type="InterPro" id="IPR050613">
    <property type="entry name" value="Sec_Metabolite_Reg"/>
</dbReference>
<dbReference type="STRING" id="1365824.V5EU74"/>
<accession>V5EU74</accession>
<dbReference type="InterPro" id="IPR007219">
    <property type="entry name" value="XnlR_reg_dom"/>
</dbReference>
<feature type="domain" description="Xylanolytic transcriptional activator regulatory" evidence="3">
    <location>
        <begin position="124"/>
        <end position="197"/>
    </location>
</feature>
<comment type="subcellular location">
    <subcellularLocation>
        <location evidence="1">Nucleus</location>
    </subcellularLocation>
</comment>
<evidence type="ECO:0000259" key="3">
    <source>
        <dbReference type="SMART" id="SM00906"/>
    </source>
</evidence>
<gene>
    <name evidence="4" type="ORF">PSEUBRA_SCAF5g02472</name>
</gene>
<dbReference type="GO" id="GO:0006351">
    <property type="term" value="P:DNA-templated transcription"/>
    <property type="evidence" value="ECO:0007669"/>
    <property type="project" value="InterPro"/>
</dbReference>
<name>V5EU74_KALBG</name>
<dbReference type="GO" id="GO:0008270">
    <property type="term" value="F:zinc ion binding"/>
    <property type="evidence" value="ECO:0007669"/>
    <property type="project" value="InterPro"/>
</dbReference>
<evidence type="ECO:0000256" key="2">
    <source>
        <dbReference type="ARBA" id="ARBA00023242"/>
    </source>
</evidence>
<evidence type="ECO:0000313" key="5">
    <source>
        <dbReference type="Proteomes" id="UP000019377"/>
    </source>
</evidence>
<dbReference type="eggNOG" id="ENOG502QSCH">
    <property type="taxonomic scope" value="Eukaryota"/>
</dbReference>
<dbReference type="SMART" id="SM00906">
    <property type="entry name" value="Fungal_trans"/>
    <property type="match status" value="1"/>
</dbReference>
<proteinExistence type="predicted"/>
<dbReference type="AlphaFoldDB" id="V5EU74"/>
<keyword evidence="2" id="KW-0539">Nucleus</keyword>
<sequence>MVLLEVFFRDINPLMFPFDEVWFREALHGAVDVIWGEDEGYGQDGPNQLSVIAALFAVLALTLLSQPPSMGGQEEGAAQAAKMAFHCRNALMLAESVACNDAFGVLAQLLLARYMILLRQAKESWLVLGAAVRQAQALGLHRLGPPSEAEGKEVQMRRVIWSHLFFEDRFSSLIVGQAPLVHDAFCTTTLGPNSTGARERGRFELVPILRIREEMTGIVGRMLELYFSNSVDLTYEAILQLDAQLNTMANSLTSPYRRDEGPPEGPDGRTIALHRYILHVSLAYLQLSLHLPYLRRGSAERGFERSRASTLQAAIWDHQARQELSLLTWPPHIATDAFVGGRFFHFHATSALGVCLLTEPDLARVSQLVGMMDEFLSRAEESVAMKGVDPNRCIRQEIGIVSLIRGRVRRRLAEGEVHRTNHIEMSQEQGANTTEWEVEGSEVGLMPEMGQDVYEWWSWLVASLTPEGGLEPAPGGEP</sequence>
<reference evidence="5" key="1">
    <citation type="journal article" date="2013" name="Genome Announc.">
        <title>Draft genome sequence of Pseudozyma brasiliensis sp. nov. strain GHG001, a high producer of endo-1,4-xylanase isolated from an insect pest of sugarcane.</title>
        <authorList>
            <person name="Oliveira J.V.D.C."/>
            <person name="dos Santos R.A.C."/>
            <person name="Borges T.A."/>
            <person name="Riano-Pachon D.M."/>
            <person name="Goldman G.H."/>
        </authorList>
    </citation>
    <scope>NUCLEOTIDE SEQUENCE [LARGE SCALE GENOMIC DNA]</scope>
    <source>
        <strain evidence="5">GHG001</strain>
    </source>
</reference>
<protein>
    <recommendedName>
        <fullName evidence="3">Xylanolytic transcriptional activator regulatory domain-containing protein</fullName>
    </recommendedName>
</protein>
<dbReference type="EMBL" id="KI545891">
    <property type="protein sequence ID" value="EST05619.1"/>
    <property type="molecule type" value="Genomic_DNA"/>
</dbReference>
<dbReference type="PANTHER" id="PTHR31001:SF87">
    <property type="entry name" value="COL-21"/>
    <property type="match status" value="1"/>
</dbReference>
<dbReference type="GO" id="GO:0003677">
    <property type="term" value="F:DNA binding"/>
    <property type="evidence" value="ECO:0007669"/>
    <property type="project" value="InterPro"/>
</dbReference>
<dbReference type="CDD" id="cd12148">
    <property type="entry name" value="fungal_TF_MHR"/>
    <property type="match status" value="1"/>
</dbReference>
<keyword evidence="5" id="KW-1185">Reference proteome</keyword>